<reference evidence="7" key="1">
    <citation type="submission" date="2021-01" db="UniProtKB">
        <authorList>
            <consortium name="EnsemblPlants"/>
        </authorList>
    </citation>
    <scope>IDENTIFICATION</scope>
</reference>
<feature type="compositionally biased region" description="Acidic residues" evidence="5">
    <location>
        <begin position="17"/>
        <end position="30"/>
    </location>
</feature>
<sequence>MDEEVNRRRRKTPTDNGAEEVEEAEGEEGDPAIWGPLDKNLRQVQSVLDRNRVLIQQVNDNHQSKIPENMVKNVALIREINDNVSRVIRMYSDLAGDLSRAFHRSRKGAANGTSSD</sequence>
<dbReference type="PANTHER" id="PTHR33469:SF5">
    <property type="entry name" value="PROTEIN EARLY FLOWERING 4"/>
    <property type="match status" value="1"/>
</dbReference>
<name>A0A7N0TSY5_KALFE</name>
<dbReference type="AlphaFoldDB" id="A0A7N0TSY5"/>
<comment type="subcellular location">
    <subcellularLocation>
        <location evidence="1">Nucleus</location>
    </subcellularLocation>
</comment>
<dbReference type="GO" id="GO:0000122">
    <property type="term" value="P:negative regulation of transcription by RNA polymerase II"/>
    <property type="evidence" value="ECO:0007669"/>
    <property type="project" value="EnsemblPlants"/>
</dbReference>
<evidence type="ECO:0000259" key="6">
    <source>
        <dbReference type="Pfam" id="PF07011"/>
    </source>
</evidence>
<keyword evidence="3" id="KW-0090">Biological rhythms</keyword>
<dbReference type="GO" id="GO:0009909">
    <property type="term" value="P:regulation of flower development"/>
    <property type="evidence" value="ECO:0007669"/>
    <property type="project" value="EnsemblPlants"/>
</dbReference>
<accession>A0A7N0TSY5</accession>
<evidence type="ECO:0000313" key="7">
    <source>
        <dbReference type="EnsemblPlants" id="Kaladp0045s0206.1.v1.1.CDS.1"/>
    </source>
</evidence>
<dbReference type="InterPro" id="IPR009741">
    <property type="entry name" value="EARLY_FLOWERING_4_dom"/>
</dbReference>
<dbReference type="GO" id="GO:0010017">
    <property type="term" value="P:red or far-red light signaling pathway"/>
    <property type="evidence" value="ECO:0007669"/>
    <property type="project" value="EnsemblPlants"/>
</dbReference>
<dbReference type="GO" id="GO:0005667">
    <property type="term" value="C:transcription regulator complex"/>
    <property type="evidence" value="ECO:0007669"/>
    <property type="project" value="EnsemblPlants"/>
</dbReference>
<organism evidence="7 8">
    <name type="scientific">Kalanchoe fedtschenkoi</name>
    <name type="common">Lavender scallops</name>
    <name type="synonym">South American air plant</name>
    <dbReference type="NCBI Taxonomy" id="63787"/>
    <lineage>
        <taxon>Eukaryota</taxon>
        <taxon>Viridiplantae</taxon>
        <taxon>Streptophyta</taxon>
        <taxon>Embryophyta</taxon>
        <taxon>Tracheophyta</taxon>
        <taxon>Spermatophyta</taxon>
        <taxon>Magnoliopsida</taxon>
        <taxon>eudicotyledons</taxon>
        <taxon>Gunneridae</taxon>
        <taxon>Pentapetalae</taxon>
        <taxon>Saxifragales</taxon>
        <taxon>Crassulaceae</taxon>
        <taxon>Kalanchoe</taxon>
    </lineage>
</organism>
<dbReference type="GO" id="GO:0048573">
    <property type="term" value="P:photoperiodism, flowering"/>
    <property type="evidence" value="ECO:0007669"/>
    <property type="project" value="EnsemblPlants"/>
</dbReference>
<dbReference type="GO" id="GO:0009649">
    <property type="term" value="P:entrainment of circadian clock"/>
    <property type="evidence" value="ECO:0007669"/>
    <property type="project" value="EnsemblPlants"/>
</dbReference>
<comment type="similarity">
    <text evidence="2">Belongs to the EARLY FLOWERING 4 family.</text>
</comment>
<evidence type="ECO:0000256" key="1">
    <source>
        <dbReference type="ARBA" id="ARBA00004123"/>
    </source>
</evidence>
<dbReference type="OMA" id="RHNMVKN"/>
<evidence type="ECO:0000256" key="2">
    <source>
        <dbReference type="ARBA" id="ARBA00009514"/>
    </source>
</evidence>
<dbReference type="PANTHER" id="PTHR33469">
    <property type="entry name" value="PROTEIN ELF4-LIKE 4"/>
    <property type="match status" value="1"/>
</dbReference>
<proteinExistence type="inferred from homology"/>
<dbReference type="GO" id="GO:0042803">
    <property type="term" value="F:protein homodimerization activity"/>
    <property type="evidence" value="ECO:0007669"/>
    <property type="project" value="EnsemblPlants"/>
</dbReference>
<dbReference type="GO" id="GO:0010114">
    <property type="term" value="P:response to red light"/>
    <property type="evidence" value="ECO:0007669"/>
    <property type="project" value="EnsemblPlants"/>
</dbReference>
<keyword evidence="4" id="KW-0539">Nucleus</keyword>
<evidence type="ECO:0000256" key="3">
    <source>
        <dbReference type="ARBA" id="ARBA00023108"/>
    </source>
</evidence>
<dbReference type="GO" id="GO:0042753">
    <property type="term" value="P:positive regulation of circadian rhythm"/>
    <property type="evidence" value="ECO:0007669"/>
    <property type="project" value="EnsemblPlants"/>
</dbReference>
<evidence type="ECO:0000256" key="5">
    <source>
        <dbReference type="SAM" id="MobiDB-lite"/>
    </source>
</evidence>
<dbReference type="EnsemblPlants" id="Kaladp0045s0206.1.v1.1">
    <property type="protein sequence ID" value="Kaladp0045s0206.1.v1.1.CDS.1"/>
    <property type="gene ID" value="Kaladp0045s0206.v1.1"/>
</dbReference>
<evidence type="ECO:0000313" key="8">
    <source>
        <dbReference type="Proteomes" id="UP000594263"/>
    </source>
</evidence>
<dbReference type="Pfam" id="PF07011">
    <property type="entry name" value="Elf4"/>
    <property type="match status" value="1"/>
</dbReference>
<dbReference type="GO" id="GO:0048511">
    <property type="term" value="P:rhythmic process"/>
    <property type="evidence" value="ECO:0007669"/>
    <property type="project" value="UniProtKB-KW"/>
</dbReference>
<dbReference type="InterPro" id="IPR040462">
    <property type="entry name" value="EARLY_FLOWERING_4"/>
</dbReference>
<dbReference type="GO" id="GO:0005634">
    <property type="term" value="C:nucleus"/>
    <property type="evidence" value="ECO:0007669"/>
    <property type="project" value="UniProtKB-SubCell"/>
</dbReference>
<feature type="domain" description="Protein EARLY FLOWERING 4" evidence="6">
    <location>
        <begin position="29"/>
        <end position="108"/>
    </location>
</feature>
<keyword evidence="8" id="KW-1185">Reference proteome</keyword>
<protein>
    <recommendedName>
        <fullName evidence="6">Protein EARLY FLOWERING 4 domain-containing protein</fullName>
    </recommendedName>
</protein>
<feature type="region of interest" description="Disordered" evidence="5">
    <location>
        <begin position="1"/>
        <end position="36"/>
    </location>
</feature>
<evidence type="ECO:0000256" key="4">
    <source>
        <dbReference type="ARBA" id="ARBA00023242"/>
    </source>
</evidence>
<dbReference type="Gramene" id="Kaladp0045s0206.1.v1.1">
    <property type="protein sequence ID" value="Kaladp0045s0206.1.v1.1.CDS.1"/>
    <property type="gene ID" value="Kaladp0045s0206.v1.1"/>
</dbReference>
<dbReference type="Proteomes" id="UP000594263">
    <property type="component" value="Unplaced"/>
</dbReference>